<sequence>MSLDISRLVGPAQVMRVFAVTIIFSATGLLADDLRVCEVMKDTLVMQSDKPASEISVAVGLRLVDAGWTPTGDTQIPESGGEVVYSRADARLKLSADNLERGPTHVRATLSSSAPPED</sequence>
<dbReference type="Proteomes" id="UP000237968">
    <property type="component" value="Unassembled WGS sequence"/>
</dbReference>
<dbReference type="EMBL" id="PVNK01000146">
    <property type="protein sequence ID" value="PRP98299.1"/>
    <property type="molecule type" value="Genomic_DNA"/>
</dbReference>
<dbReference type="AlphaFoldDB" id="A0A2S9XZM9"/>
<comment type="caution">
    <text evidence="1">The sequence shown here is derived from an EMBL/GenBank/DDBJ whole genome shotgun (WGS) entry which is preliminary data.</text>
</comment>
<evidence type="ECO:0000313" key="1">
    <source>
        <dbReference type="EMBL" id="PRP98299.1"/>
    </source>
</evidence>
<evidence type="ECO:0000313" key="2">
    <source>
        <dbReference type="Proteomes" id="UP000237968"/>
    </source>
</evidence>
<protein>
    <submittedName>
        <fullName evidence="1">Uncharacterized protein</fullName>
    </submittedName>
</protein>
<organism evidence="1 2">
    <name type="scientific">Enhygromyxa salina</name>
    <dbReference type="NCBI Taxonomy" id="215803"/>
    <lineage>
        <taxon>Bacteria</taxon>
        <taxon>Pseudomonadati</taxon>
        <taxon>Myxococcota</taxon>
        <taxon>Polyangia</taxon>
        <taxon>Nannocystales</taxon>
        <taxon>Nannocystaceae</taxon>
        <taxon>Enhygromyxa</taxon>
    </lineage>
</organism>
<name>A0A2S9XZM9_9BACT</name>
<dbReference type="RefSeq" id="WP_106392399.1">
    <property type="nucleotide sequence ID" value="NZ_PVNK01000146.1"/>
</dbReference>
<accession>A0A2S9XZM9</accession>
<proteinExistence type="predicted"/>
<keyword evidence="2" id="KW-1185">Reference proteome</keyword>
<gene>
    <name evidence="1" type="ORF">ENSA5_30320</name>
</gene>
<reference evidence="1 2" key="1">
    <citation type="submission" date="2018-03" db="EMBL/GenBank/DDBJ databases">
        <title>Draft Genome Sequences of the Obligatory Marine Myxobacteria Enhygromyxa salina SWB005.</title>
        <authorList>
            <person name="Poehlein A."/>
            <person name="Moghaddam J.A."/>
            <person name="Harms H."/>
            <person name="Alanjari M."/>
            <person name="Koenig G.M."/>
            <person name="Daniel R."/>
            <person name="Schaeberle T.F."/>
        </authorList>
    </citation>
    <scope>NUCLEOTIDE SEQUENCE [LARGE SCALE GENOMIC DNA]</scope>
    <source>
        <strain evidence="1 2">SWB005</strain>
    </source>
</reference>